<dbReference type="EMBL" id="JAHRIO010032010">
    <property type="protein sequence ID" value="MEQ2169072.1"/>
    <property type="molecule type" value="Genomic_DNA"/>
</dbReference>
<reference evidence="2 3" key="1">
    <citation type="submission" date="2021-06" db="EMBL/GenBank/DDBJ databases">
        <authorList>
            <person name="Palmer J.M."/>
        </authorList>
    </citation>
    <scope>NUCLEOTIDE SEQUENCE [LARGE SCALE GENOMIC DNA]</scope>
    <source>
        <strain evidence="2 3">GA_2019</strain>
        <tissue evidence="2">Muscle</tissue>
    </source>
</reference>
<sequence length="151" mass="16619">MGWSSPFPQRTAEAEMGSQSIEAHMSIQERKQLIEAQEEAWKTKGHGAANDSSQFTVAARMVKKGLASPSALHSSLQSKSKNSLAVSKPQEVPGLPEATITVTEKKVKEVMTLEDETFSKFYRHVEDLPANTNAVEIDDDFDAIFDPDVPK</sequence>
<feature type="region of interest" description="Disordered" evidence="1">
    <location>
        <begin position="1"/>
        <end position="21"/>
    </location>
</feature>
<evidence type="ECO:0000313" key="3">
    <source>
        <dbReference type="Proteomes" id="UP001476798"/>
    </source>
</evidence>
<accession>A0ABV0NCE9</accession>
<feature type="region of interest" description="Disordered" evidence="1">
    <location>
        <begin position="34"/>
        <end position="53"/>
    </location>
</feature>
<organism evidence="2 3">
    <name type="scientific">Goodea atripinnis</name>
    <dbReference type="NCBI Taxonomy" id="208336"/>
    <lineage>
        <taxon>Eukaryota</taxon>
        <taxon>Metazoa</taxon>
        <taxon>Chordata</taxon>
        <taxon>Craniata</taxon>
        <taxon>Vertebrata</taxon>
        <taxon>Euteleostomi</taxon>
        <taxon>Actinopterygii</taxon>
        <taxon>Neopterygii</taxon>
        <taxon>Teleostei</taxon>
        <taxon>Neoteleostei</taxon>
        <taxon>Acanthomorphata</taxon>
        <taxon>Ovalentaria</taxon>
        <taxon>Atherinomorphae</taxon>
        <taxon>Cyprinodontiformes</taxon>
        <taxon>Goodeidae</taxon>
        <taxon>Goodea</taxon>
    </lineage>
</organism>
<proteinExistence type="predicted"/>
<evidence type="ECO:0000256" key="1">
    <source>
        <dbReference type="SAM" id="MobiDB-lite"/>
    </source>
</evidence>
<keyword evidence="3" id="KW-1185">Reference proteome</keyword>
<name>A0ABV0NCE9_9TELE</name>
<feature type="region of interest" description="Disordered" evidence="1">
    <location>
        <begin position="68"/>
        <end position="92"/>
    </location>
</feature>
<evidence type="ECO:0008006" key="4">
    <source>
        <dbReference type="Google" id="ProtNLM"/>
    </source>
</evidence>
<dbReference type="Proteomes" id="UP001476798">
    <property type="component" value="Unassembled WGS sequence"/>
</dbReference>
<protein>
    <recommendedName>
        <fullName evidence="4">SVIL</fullName>
    </recommendedName>
</protein>
<evidence type="ECO:0000313" key="2">
    <source>
        <dbReference type="EMBL" id="MEQ2169072.1"/>
    </source>
</evidence>
<gene>
    <name evidence="2" type="ORF">GOODEAATRI_021112</name>
</gene>
<comment type="caution">
    <text evidence="2">The sequence shown here is derived from an EMBL/GenBank/DDBJ whole genome shotgun (WGS) entry which is preliminary data.</text>
</comment>
<feature type="compositionally biased region" description="Polar residues" evidence="1">
    <location>
        <begin position="71"/>
        <end position="85"/>
    </location>
</feature>